<dbReference type="GO" id="GO:0017183">
    <property type="term" value="P:protein histidyl modification to diphthamide"/>
    <property type="evidence" value="ECO:0007669"/>
    <property type="project" value="TreeGrafter"/>
</dbReference>
<dbReference type="PANTHER" id="PTHR12196">
    <property type="entry name" value="DOMAIN OF UNKNOWN FUNCTION 71 DUF71 -CONTAINING PROTEIN"/>
    <property type="match status" value="1"/>
</dbReference>
<comment type="catalytic activity">
    <reaction evidence="5">
        <text>diphthine-[translation elongation factor 2] + NH4(+) + ATP = diphthamide-[translation elongation factor 2] + AMP + diphosphate + H(+)</text>
        <dbReference type="Rhea" id="RHEA:19753"/>
        <dbReference type="Rhea" id="RHEA-COMP:10172"/>
        <dbReference type="Rhea" id="RHEA-COMP:10174"/>
        <dbReference type="ChEBI" id="CHEBI:15378"/>
        <dbReference type="ChEBI" id="CHEBI:16692"/>
        <dbReference type="ChEBI" id="CHEBI:28938"/>
        <dbReference type="ChEBI" id="CHEBI:30616"/>
        <dbReference type="ChEBI" id="CHEBI:33019"/>
        <dbReference type="ChEBI" id="CHEBI:82696"/>
        <dbReference type="ChEBI" id="CHEBI:456215"/>
        <dbReference type="EC" id="6.3.1.14"/>
    </reaction>
</comment>
<reference evidence="8 10" key="1">
    <citation type="submission" date="2015-10" db="EMBL/GenBank/DDBJ databases">
        <title>The cercosporin biosynthetic gene cluster was horizontally transferred to several fungal lineages and shown to be expanded in Cercospora beticola based on microsynteny with recipient genomes.</title>
        <authorList>
            <person name="De Jonge R."/>
            <person name="Ebert M.K."/>
            <person name="Suttle J.C."/>
            <person name="Jurick Ii W.M."/>
            <person name="Secor G.A."/>
            <person name="Thomma B.P."/>
            <person name="Van De Peer Y."/>
            <person name="Bolton M.D."/>
        </authorList>
    </citation>
    <scope>NUCLEOTIDE SEQUENCE [LARGE SCALE GENOMIC DNA]</scope>
    <source>
        <strain evidence="8 10">09-40</strain>
    </source>
</reference>
<reference evidence="9 11" key="2">
    <citation type="submission" date="2023-09" db="EMBL/GenBank/DDBJ databases">
        <title>Complete-Gapless Cercospora beticola genome.</title>
        <authorList>
            <person name="Wyatt N.A."/>
            <person name="Spanner R.E."/>
            <person name="Bolton M.D."/>
        </authorList>
    </citation>
    <scope>NUCLEOTIDE SEQUENCE [LARGE SCALE GENOMIC DNA]</scope>
    <source>
        <strain evidence="9">Cb09-40</strain>
    </source>
</reference>
<dbReference type="OrthoDB" id="686384at2759"/>
<evidence type="ECO:0000256" key="3">
    <source>
        <dbReference type="ARBA" id="ARBA00029814"/>
    </source>
</evidence>
<feature type="region of interest" description="Disordered" evidence="6">
    <location>
        <begin position="535"/>
        <end position="586"/>
    </location>
</feature>
<dbReference type="InterPro" id="IPR006175">
    <property type="entry name" value="YjgF/YER057c/UK114"/>
</dbReference>
<feature type="compositionally biased region" description="Acidic residues" evidence="6">
    <location>
        <begin position="549"/>
        <end position="558"/>
    </location>
</feature>
<dbReference type="Gene3D" id="3.30.1330.40">
    <property type="entry name" value="RutC-like"/>
    <property type="match status" value="2"/>
</dbReference>
<dbReference type="AlphaFoldDB" id="A0A2G5HFB2"/>
<organism evidence="8 10">
    <name type="scientific">Cercospora beticola</name>
    <name type="common">Sugarbeet leaf spot fungus</name>
    <dbReference type="NCBI Taxonomy" id="122368"/>
    <lineage>
        <taxon>Eukaryota</taxon>
        <taxon>Fungi</taxon>
        <taxon>Dikarya</taxon>
        <taxon>Ascomycota</taxon>
        <taxon>Pezizomycotina</taxon>
        <taxon>Dothideomycetes</taxon>
        <taxon>Dothideomycetidae</taxon>
        <taxon>Mycosphaerellales</taxon>
        <taxon>Mycosphaerellaceae</taxon>
        <taxon>Cercospora</taxon>
    </lineage>
</organism>
<dbReference type="EC" id="6.3.1.14" evidence="1"/>
<dbReference type="PANTHER" id="PTHR12196:SF2">
    <property type="entry name" value="DIPHTHINE--AMMONIA LIGASE"/>
    <property type="match status" value="1"/>
</dbReference>
<dbReference type="SUPFAM" id="SSF55298">
    <property type="entry name" value="YjgF-like"/>
    <property type="match status" value="2"/>
</dbReference>
<dbReference type="InterPro" id="IPR030662">
    <property type="entry name" value="DPH6/MJ0570"/>
</dbReference>
<evidence type="ECO:0000313" key="9">
    <source>
        <dbReference type="EMBL" id="WPB08377.1"/>
    </source>
</evidence>
<dbReference type="CDD" id="cd01994">
    <property type="entry name" value="AANH_PF0828-like"/>
    <property type="match status" value="1"/>
</dbReference>
<dbReference type="SUPFAM" id="SSF52402">
    <property type="entry name" value="Adenine nucleotide alpha hydrolases-like"/>
    <property type="match status" value="1"/>
</dbReference>
<dbReference type="CDD" id="cd06155">
    <property type="entry name" value="eu_AANH_C_1"/>
    <property type="match status" value="1"/>
</dbReference>
<proteinExistence type="predicted"/>
<dbReference type="Gene3D" id="3.40.50.620">
    <property type="entry name" value="HUPs"/>
    <property type="match status" value="1"/>
</dbReference>
<evidence type="ECO:0000256" key="1">
    <source>
        <dbReference type="ARBA" id="ARBA00012089"/>
    </source>
</evidence>
<accession>A0A2G5HFB2</accession>
<dbReference type="EMBL" id="CP134192">
    <property type="protein sequence ID" value="WPB08377.1"/>
    <property type="molecule type" value="Genomic_DNA"/>
</dbReference>
<evidence type="ECO:0000313" key="10">
    <source>
        <dbReference type="Proteomes" id="UP000230605"/>
    </source>
</evidence>
<dbReference type="InterPro" id="IPR014729">
    <property type="entry name" value="Rossmann-like_a/b/a_fold"/>
</dbReference>
<name>A0A2G5HFB2_CERBT</name>
<protein>
    <recommendedName>
        <fullName evidence="2">Diphthine--ammonia ligase</fullName>
        <ecNumber evidence="1">6.3.1.14</ecNumber>
    </recommendedName>
    <alternativeName>
        <fullName evidence="3">Diphthamide synthase</fullName>
    </alternativeName>
    <alternativeName>
        <fullName evidence="4">Diphthamide synthetase</fullName>
    </alternativeName>
</protein>
<dbReference type="Pfam" id="PF01902">
    <property type="entry name" value="Diphthami_syn_2"/>
    <property type="match status" value="1"/>
</dbReference>
<dbReference type="Proteomes" id="UP001302367">
    <property type="component" value="Chromosome 9"/>
</dbReference>
<gene>
    <name evidence="8" type="ORF">CB0940_11510</name>
    <name evidence="9" type="ORF">RHO25_013043</name>
</gene>
<dbReference type="FunFam" id="3.40.50.620:FF:000145">
    <property type="entry name" value="ATP-binding domain containing protein"/>
    <property type="match status" value="1"/>
</dbReference>
<evidence type="ECO:0000256" key="5">
    <source>
        <dbReference type="ARBA" id="ARBA00048108"/>
    </source>
</evidence>
<dbReference type="InterPro" id="IPR035959">
    <property type="entry name" value="RutC-like_sf"/>
</dbReference>
<evidence type="ECO:0000259" key="7">
    <source>
        <dbReference type="Pfam" id="PF01902"/>
    </source>
</evidence>
<dbReference type="Pfam" id="PF01042">
    <property type="entry name" value="Ribonuc_L-PSP"/>
    <property type="match status" value="1"/>
</dbReference>
<sequence>MSRLNVVALISGGKDSFFSILHCQANGHKVVALANLHPKSRDEEDLDSFMYQTIGHAIIPLYEQALGLPLYRQEICGTAAVQDRDYHHSSAEDETESLLPLLRKILAAHPEVNAVSTGAIMSDYQRTRVESVALRLGLTPLSYLWQWPTLPPQTQTSLLEDMAAVGQDSRIIKVASGGLDESFLWQNVADARTRLRLSKAAERFGTPGDGAVLGEGGEFETLAISGPAPLWKGRIVVAPENIRNVPGEAGSASVRLTEAAVVLNADQESEPSSNTSVRMPALLEARFESILQAVRNRPSFEADGGTPVFCQMSASGAAWNGGPDPDIEVLADITGEGTTAAAQTKAIMDQVVATLARKSLTIADIANVTIVLRNMDDFTSVNPVYGSYFSKPNPPARVTVACGDVLPENALLAISVVVESGKRDGLHVQSRSYWAPANIGPYSQSIKLSAPGRQKTYIAGQIPLIPASMQLPDHSSEGESHDFTLQSVFALQHLDRIGRIMQVGQWACCIAFIASDGIEQAVLTTRADMARNTWKEYHTPQSLPTSGGEPEDDDDFDVWDQRHGSRRGGWQTHSSSSRHEKDIRDESSKCVPPLAVIAANALPRGADIEWVGFGDSTTTIESATPVHFASVLKAFKHRILPLVSASDPLTVS</sequence>
<feature type="domain" description="Diphthamide synthase" evidence="7">
    <location>
        <begin position="6"/>
        <end position="238"/>
    </location>
</feature>
<dbReference type="NCBIfam" id="TIGR00290">
    <property type="entry name" value="MJ0570_dom"/>
    <property type="match status" value="1"/>
</dbReference>
<dbReference type="GO" id="GO:0017178">
    <property type="term" value="F:diphthine-ammonia ligase activity"/>
    <property type="evidence" value="ECO:0007669"/>
    <property type="project" value="UniProtKB-EC"/>
</dbReference>
<dbReference type="Proteomes" id="UP000230605">
    <property type="component" value="Chromosome 9"/>
</dbReference>
<dbReference type="CDD" id="cd06156">
    <property type="entry name" value="eu_AANH_C_2"/>
    <property type="match status" value="1"/>
</dbReference>
<evidence type="ECO:0000256" key="6">
    <source>
        <dbReference type="SAM" id="MobiDB-lite"/>
    </source>
</evidence>
<evidence type="ECO:0000313" key="11">
    <source>
        <dbReference type="Proteomes" id="UP001302367"/>
    </source>
</evidence>
<evidence type="ECO:0000256" key="4">
    <source>
        <dbReference type="ARBA" id="ARBA00031552"/>
    </source>
</evidence>
<evidence type="ECO:0000313" key="8">
    <source>
        <dbReference type="EMBL" id="PIA90923.1"/>
    </source>
</evidence>
<evidence type="ECO:0000256" key="2">
    <source>
        <dbReference type="ARBA" id="ARBA00018426"/>
    </source>
</evidence>
<keyword evidence="8" id="KW-0436">Ligase</keyword>
<feature type="compositionally biased region" description="Basic and acidic residues" evidence="6">
    <location>
        <begin position="577"/>
        <end position="586"/>
    </location>
</feature>
<dbReference type="Gene3D" id="3.90.1490.10">
    <property type="entry name" value="putative n-type atp pyrophosphatase, domain 2"/>
    <property type="match status" value="1"/>
</dbReference>
<keyword evidence="11" id="KW-1185">Reference proteome</keyword>
<dbReference type="EMBL" id="LKMD01000107">
    <property type="protein sequence ID" value="PIA90923.1"/>
    <property type="molecule type" value="Genomic_DNA"/>
</dbReference>
<dbReference type="InterPro" id="IPR002761">
    <property type="entry name" value="Diphthami_syn_dom"/>
</dbReference>